<feature type="transmembrane region" description="Helical" evidence="8">
    <location>
        <begin position="196"/>
        <end position="221"/>
    </location>
</feature>
<keyword evidence="6" id="KW-0406">Ion transport</keyword>
<keyword evidence="10" id="KW-1185">Reference proteome</keyword>
<feature type="transmembrane region" description="Helical" evidence="8">
    <location>
        <begin position="355"/>
        <end position="375"/>
    </location>
</feature>
<feature type="transmembrane region" description="Helical" evidence="8">
    <location>
        <begin position="301"/>
        <end position="334"/>
    </location>
</feature>
<accession>A0A7W5DMJ7</accession>
<dbReference type="AlphaFoldDB" id="A0A7W5DMJ7"/>
<feature type="transmembrane region" description="Helical" evidence="8">
    <location>
        <begin position="135"/>
        <end position="156"/>
    </location>
</feature>
<dbReference type="PANTHER" id="PTHR32024">
    <property type="entry name" value="TRK SYSTEM POTASSIUM UPTAKE PROTEIN TRKG-RELATED"/>
    <property type="match status" value="1"/>
</dbReference>
<proteinExistence type="predicted"/>
<organism evidence="9 10">
    <name type="scientific">Halomonas fontilapidosi</name>
    <dbReference type="NCBI Taxonomy" id="616675"/>
    <lineage>
        <taxon>Bacteria</taxon>
        <taxon>Pseudomonadati</taxon>
        <taxon>Pseudomonadota</taxon>
        <taxon>Gammaproteobacteria</taxon>
        <taxon>Oceanospirillales</taxon>
        <taxon>Halomonadaceae</taxon>
        <taxon>Halomonas</taxon>
    </lineage>
</organism>
<name>A0A7W5DMJ7_9GAMM</name>
<dbReference type="PANTHER" id="PTHR32024:SF1">
    <property type="entry name" value="KTR SYSTEM POTASSIUM UPTAKE PROTEIN B"/>
    <property type="match status" value="1"/>
</dbReference>
<evidence type="ECO:0000256" key="7">
    <source>
        <dbReference type="ARBA" id="ARBA00023136"/>
    </source>
</evidence>
<evidence type="ECO:0000256" key="1">
    <source>
        <dbReference type="ARBA" id="ARBA00004651"/>
    </source>
</evidence>
<dbReference type="InterPro" id="IPR003445">
    <property type="entry name" value="Cat_transpt"/>
</dbReference>
<feature type="transmembrane region" description="Helical" evidence="8">
    <location>
        <begin position="20"/>
        <end position="42"/>
    </location>
</feature>
<feature type="transmembrane region" description="Helical" evidence="8">
    <location>
        <begin position="54"/>
        <end position="75"/>
    </location>
</feature>
<evidence type="ECO:0000313" key="9">
    <source>
        <dbReference type="EMBL" id="MBB3185557.1"/>
    </source>
</evidence>
<dbReference type="Pfam" id="PF02386">
    <property type="entry name" value="TrkH"/>
    <property type="match status" value="1"/>
</dbReference>
<reference evidence="9 10" key="1">
    <citation type="submission" date="2020-08" db="EMBL/GenBank/DDBJ databases">
        <title>Genomic Encyclopedia of Type Strains, Phase III (KMG-III): the genomes of soil and plant-associated and newly described type strains.</title>
        <authorList>
            <person name="Whitman W."/>
        </authorList>
    </citation>
    <scope>NUCLEOTIDE SEQUENCE [LARGE SCALE GENOMIC DNA]</scope>
    <source>
        <strain evidence="9 10">CECT 7341</strain>
    </source>
</reference>
<evidence type="ECO:0000256" key="2">
    <source>
        <dbReference type="ARBA" id="ARBA00022448"/>
    </source>
</evidence>
<dbReference type="RefSeq" id="WP_183315087.1">
    <property type="nucleotide sequence ID" value="NZ_JACHXQ010000014.1"/>
</dbReference>
<evidence type="ECO:0000313" key="10">
    <source>
        <dbReference type="Proteomes" id="UP000563050"/>
    </source>
</evidence>
<keyword evidence="2" id="KW-0813">Transport</keyword>
<evidence type="ECO:0000256" key="3">
    <source>
        <dbReference type="ARBA" id="ARBA00022475"/>
    </source>
</evidence>
<dbReference type="Proteomes" id="UP000563050">
    <property type="component" value="Unassembled WGS sequence"/>
</dbReference>
<dbReference type="GO" id="GO:0008324">
    <property type="term" value="F:monoatomic cation transmembrane transporter activity"/>
    <property type="evidence" value="ECO:0007669"/>
    <property type="project" value="InterPro"/>
</dbReference>
<feature type="transmembrane region" description="Helical" evidence="8">
    <location>
        <begin position="81"/>
        <end position="105"/>
    </location>
</feature>
<gene>
    <name evidence="9" type="ORF">FHR95_003147</name>
</gene>
<feature type="transmembrane region" description="Helical" evidence="8">
    <location>
        <begin position="408"/>
        <end position="431"/>
    </location>
</feature>
<keyword evidence="5 8" id="KW-1133">Transmembrane helix</keyword>
<evidence type="ECO:0000256" key="4">
    <source>
        <dbReference type="ARBA" id="ARBA00022692"/>
    </source>
</evidence>
<protein>
    <submittedName>
        <fullName evidence="9">Trk system potassium uptake protein TrkH</fullName>
    </submittedName>
</protein>
<dbReference type="GO" id="GO:0030001">
    <property type="term" value="P:metal ion transport"/>
    <property type="evidence" value="ECO:0007669"/>
    <property type="project" value="UniProtKB-ARBA"/>
</dbReference>
<dbReference type="GO" id="GO:0005886">
    <property type="term" value="C:plasma membrane"/>
    <property type="evidence" value="ECO:0007669"/>
    <property type="project" value="UniProtKB-SubCell"/>
</dbReference>
<dbReference type="EMBL" id="JACHXQ010000014">
    <property type="protein sequence ID" value="MBB3185557.1"/>
    <property type="molecule type" value="Genomic_DNA"/>
</dbReference>
<keyword evidence="4 8" id="KW-0812">Transmembrane</keyword>
<keyword evidence="7 8" id="KW-0472">Membrane</keyword>
<feature type="transmembrane region" description="Helical" evidence="8">
    <location>
        <begin position="233"/>
        <end position="252"/>
    </location>
</feature>
<evidence type="ECO:0000256" key="6">
    <source>
        <dbReference type="ARBA" id="ARBA00023065"/>
    </source>
</evidence>
<comment type="caution">
    <text evidence="9">The sequence shown here is derived from an EMBL/GenBank/DDBJ whole genome shotgun (WGS) entry which is preliminary data.</text>
</comment>
<keyword evidence="3" id="KW-1003">Cell membrane</keyword>
<comment type="subcellular location">
    <subcellularLocation>
        <location evidence="1">Cell membrane</location>
        <topology evidence="1">Multi-pass membrane protein</topology>
    </subcellularLocation>
</comment>
<sequence>MGHRHQHDHASLSPWRISPPFLLSAGFLVLIIAGTLLLKLPIAAKSPLPWSDALFAATSAVTVTGLVVTPTGLTFSVLGEVVILVLMQVGGLGLMTFAVLAFLSLGGRINGRPSLVANRAGNETHPQDVLRTAKAVVKLALTLEGIALVPLALVWVPEHGWVQGLWWALFHSVSAFNNAGFTLSPDSLMAYAGNPVINTVIPALYISGGVGFIVISGLLGYRPGRRLDINVKVVLAGTLVLSLAGTVMIYLLESENPATLARLPDLVDRLWASWLQATTPRTAGFNSLDIAALTQETSLVLILLMFVGAGANGTGSGIKVATLFVLLAATWTYIRRRRVPTLFSHVIDTTTLLKALSVTVMAVIGIFMGTLALSISEDADLLTVAFEATSALGTVGLSRGLTPELSGWGQAIIMTMMFVGRVCPLMVAHMVGSAFDASQKDELQIG</sequence>
<evidence type="ECO:0000256" key="5">
    <source>
        <dbReference type="ARBA" id="ARBA00022989"/>
    </source>
</evidence>
<evidence type="ECO:0000256" key="8">
    <source>
        <dbReference type="SAM" id="Phobius"/>
    </source>
</evidence>